<comment type="similarity">
    <text evidence="2">Belongs to the glycosyltransferase 20 family.</text>
</comment>
<dbReference type="SUPFAM" id="SSF53756">
    <property type="entry name" value="UDP-Glycosyltransferase/glycogen phosphorylase"/>
    <property type="match status" value="1"/>
</dbReference>
<dbReference type="NCBIfam" id="NF011071">
    <property type="entry name" value="PRK14501.1"/>
    <property type="match status" value="1"/>
</dbReference>
<dbReference type="Pfam" id="PF02358">
    <property type="entry name" value="Trehalose_PPase"/>
    <property type="match status" value="1"/>
</dbReference>
<dbReference type="AlphaFoldDB" id="A0A1Y6CIB2"/>
<dbReference type="NCBIfam" id="TIGR01484">
    <property type="entry name" value="HAD-SF-IIB"/>
    <property type="match status" value="1"/>
</dbReference>
<dbReference type="GO" id="GO:0005992">
    <property type="term" value="P:trehalose biosynthetic process"/>
    <property type="evidence" value="ECO:0007669"/>
    <property type="project" value="InterPro"/>
</dbReference>
<gene>
    <name evidence="3" type="ORF">SAMN06296036_12241</name>
</gene>
<sequence>MSEQGKLFIVSNRLPVNYNDEAPAGQRLKASSGGLVTGLREIHEQSDSLWIGFLGQLQGQDPELESYLKEHNLVPVHIRPKVYDKYYNGYANGTLWPLFHNFLASMSISDGHWKSYVEANHAFAKAIIDLLSPGDRIWVHDYQLMLLPQILREHQNDLKISYFHHIPFPSSEIFRAIPRRSELINGLLGADYIGFHTYDYARHFIQSAKRVAGAKTKINEIMFQDRPIKVAAHPLGVDFKAFAKTKSLGTRILERLRDSDRITFLGIDRLDYTKGLPERLKSFARFLELYPHFVGKARLIQICVPSRQNIGSYNKIRSQVERLVGKINGEFSRSDYIPVEYIFRSIPQEEVIELYQQADVMVVTPLRDGLNLVAKEYVAARTDGDGCLVLSEFAGAASEMGEALQVNPYDIETVAHTLNHALEMPPKERRERMQALRKRMKEHDNINWAQNFMAMWSQHEMDTRVNSKHLTKSEQFKLVEKIKNRERIFLFLDYDGTLAPIQDKPELAVPDKALDELMAALAPQSNIISTIVTGRPTSFCEQYLLKYGTHIAAEHGSFIRYSDDKDWEQVITVSAEDANSLQVEIMELLETYQHAVPKSHIEKKETCIVWHYRESEPEFAANQARILGESLEQMLNKTSWSVYHGKKAVEIRQSLAHKGYAVETVLDKFSWNRDDDALLTIGDDTTDEDMHRVHTKFNESIHIGSENAYSKYFLDSPANLYEFINLLIENFNPRYSISGASNDASM</sequence>
<evidence type="ECO:0000256" key="1">
    <source>
        <dbReference type="ARBA" id="ARBA00006330"/>
    </source>
</evidence>
<dbReference type="PANTHER" id="PTHR10788:SF106">
    <property type="entry name" value="BCDNA.GH08860"/>
    <property type="match status" value="1"/>
</dbReference>
<dbReference type="OrthoDB" id="9815690at2"/>
<accession>A0A1Y6CIB2</accession>
<evidence type="ECO:0000313" key="4">
    <source>
        <dbReference type="Proteomes" id="UP000192907"/>
    </source>
</evidence>
<dbReference type="Pfam" id="PF00982">
    <property type="entry name" value="Glyco_transf_20"/>
    <property type="match status" value="1"/>
</dbReference>
<dbReference type="GO" id="GO:0003825">
    <property type="term" value="F:alpha,alpha-trehalose-phosphate synthase (UDP-forming) activity"/>
    <property type="evidence" value="ECO:0007669"/>
    <property type="project" value="TreeGrafter"/>
</dbReference>
<dbReference type="EMBL" id="FWZT01000022">
    <property type="protein sequence ID" value="SMF64476.1"/>
    <property type="molecule type" value="Genomic_DNA"/>
</dbReference>
<dbReference type="Gene3D" id="3.40.50.2000">
    <property type="entry name" value="Glycogen Phosphorylase B"/>
    <property type="match status" value="2"/>
</dbReference>
<dbReference type="RefSeq" id="WP_132323361.1">
    <property type="nucleotide sequence ID" value="NZ_FWZT01000022.1"/>
</dbReference>
<dbReference type="InterPro" id="IPR023214">
    <property type="entry name" value="HAD_sf"/>
</dbReference>
<dbReference type="Gene3D" id="3.30.70.1020">
    <property type="entry name" value="Trehalose-6-phosphate phosphatase related protein, domain 2"/>
    <property type="match status" value="1"/>
</dbReference>
<name>A0A1Y6CIB2_9BACT</name>
<dbReference type="InterPro" id="IPR006379">
    <property type="entry name" value="HAD-SF_hydro_IIB"/>
</dbReference>
<dbReference type="InterPro" id="IPR003337">
    <property type="entry name" value="Trehalose_PPase"/>
</dbReference>
<protein>
    <submittedName>
        <fullName evidence="3">Trehalose 6-phosphate synthase /trehalose 6-phosphatase</fullName>
    </submittedName>
</protein>
<dbReference type="GO" id="GO:0004805">
    <property type="term" value="F:trehalose-phosphatase activity"/>
    <property type="evidence" value="ECO:0007669"/>
    <property type="project" value="TreeGrafter"/>
</dbReference>
<dbReference type="GO" id="GO:0005829">
    <property type="term" value="C:cytosol"/>
    <property type="evidence" value="ECO:0007669"/>
    <property type="project" value="TreeGrafter"/>
</dbReference>
<dbReference type="PANTHER" id="PTHR10788">
    <property type="entry name" value="TREHALOSE-6-PHOSPHATE SYNTHASE"/>
    <property type="match status" value="1"/>
</dbReference>
<dbReference type="CDD" id="cd03788">
    <property type="entry name" value="GT20_TPS"/>
    <property type="match status" value="1"/>
</dbReference>
<dbReference type="STRING" id="1513793.SAMN06296036_12241"/>
<keyword evidence="4" id="KW-1185">Reference proteome</keyword>
<dbReference type="InterPro" id="IPR001830">
    <property type="entry name" value="Glyco_trans_20"/>
</dbReference>
<evidence type="ECO:0000256" key="2">
    <source>
        <dbReference type="ARBA" id="ARBA00008799"/>
    </source>
</evidence>
<organism evidence="3 4">
    <name type="scientific">Pseudobacteriovorax antillogorgiicola</name>
    <dbReference type="NCBI Taxonomy" id="1513793"/>
    <lineage>
        <taxon>Bacteria</taxon>
        <taxon>Pseudomonadati</taxon>
        <taxon>Bdellovibrionota</taxon>
        <taxon>Oligoflexia</taxon>
        <taxon>Oligoflexales</taxon>
        <taxon>Pseudobacteriovoracaceae</taxon>
        <taxon>Pseudobacteriovorax</taxon>
    </lineage>
</organism>
<dbReference type="Gene3D" id="3.40.50.1000">
    <property type="entry name" value="HAD superfamily/HAD-like"/>
    <property type="match status" value="1"/>
</dbReference>
<dbReference type="InterPro" id="IPR036412">
    <property type="entry name" value="HAD-like_sf"/>
</dbReference>
<dbReference type="NCBIfam" id="TIGR00685">
    <property type="entry name" value="T6PP"/>
    <property type="match status" value="1"/>
</dbReference>
<reference evidence="4" key="1">
    <citation type="submission" date="2017-04" db="EMBL/GenBank/DDBJ databases">
        <authorList>
            <person name="Varghese N."/>
            <person name="Submissions S."/>
        </authorList>
    </citation>
    <scope>NUCLEOTIDE SEQUENCE [LARGE SCALE GENOMIC DNA]</scope>
    <source>
        <strain evidence="4">RKEM611</strain>
    </source>
</reference>
<evidence type="ECO:0000313" key="3">
    <source>
        <dbReference type="EMBL" id="SMF64476.1"/>
    </source>
</evidence>
<dbReference type="CDD" id="cd01627">
    <property type="entry name" value="HAD_TPP"/>
    <property type="match status" value="1"/>
</dbReference>
<dbReference type="SUPFAM" id="SSF56784">
    <property type="entry name" value="HAD-like"/>
    <property type="match status" value="1"/>
</dbReference>
<comment type="similarity">
    <text evidence="1">In the C-terminal section; belongs to the trehalose phosphatase family.</text>
</comment>
<proteinExistence type="inferred from homology"/>
<dbReference type="Proteomes" id="UP000192907">
    <property type="component" value="Unassembled WGS sequence"/>
</dbReference>